<dbReference type="GO" id="GO:0005737">
    <property type="term" value="C:cytoplasm"/>
    <property type="evidence" value="ECO:0007669"/>
    <property type="project" value="UniProtKB-SubCell"/>
</dbReference>
<keyword evidence="6" id="KW-0456">Lyase</keyword>
<reference evidence="7" key="1">
    <citation type="submission" date="2011-11" db="EMBL/GenBank/DDBJ databases">
        <title>Complete sequence of Desulfosporosinus orientis DSM 765.</title>
        <authorList>
            <person name="Lucas S."/>
            <person name="Han J."/>
            <person name="Lapidus A."/>
            <person name="Cheng J.-F."/>
            <person name="Goodwin L."/>
            <person name="Pitluck S."/>
            <person name="Peters L."/>
            <person name="Ovchinnikova G."/>
            <person name="Teshima H."/>
            <person name="Detter J.C."/>
            <person name="Han C."/>
            <person name="Tapia R."/>
            <person name="Land M."/>
            <person name="Hauser L."/>
            <person name="Kyrpides N."/>
            <person name="Ivanova N."/>
            <person name="Pagani I."/>
            <person name="Pester M."/>
            <person name="Spring S."/>
            <person name="Ollivier B."/>
            <person name="Rattei T."/>
            <person name="Klenk H.-P."/>
            <person name="Wagner M."/>
            <person name="Loy A."/>
            <person name="Woyke T."/>
        </authorList>
    </citation>
    <scope>NUCLEOTIDE SEQUENCE [LARGE SCALE GENOMIC DNA]</scope>
    <source>
        <strain evidence="7">ATCC 19365 / DSM 765 / NCIMB 8382 / VKM B-1628</strain>
    </source>
</reference>
<comment type="subcellular location">
    <subcellularLocation>
        <location evidence="1 4">Cytoplasm</location>
    </subcellularLocation>
</comment>
<dbReference type="Pfam" id="PF06857">
    <property type="entry name" value="ACP"/>
    <property type="match status" value="1"/>
</dbReference>
<dbReference type="PATRIC" id="fig|768706.3.peg.4540"/>
<dbReference type="HOGENOM" id="CLU_158489_0_0_9"/>
<evidence type="ECO:0000256" key="4">
    <source>
        <dbReference type="HAMAP-Rule" id="MF_00805"/>
    </source>
</evidence>
<sequence>MIIKEVGIAGTLESSDITISIEPNVGKGIEIMLTSTVERQFGRQVRKAIRDSLEEMGITDALVHANDKGALDCTIQARVMTAVSRATGTPCSPWEVK</sequence>
<reference evidence="6 7" key="2">
    <citation type="journal article" date="2012" name="J. Bacteriol.">
        <title>Complete genome sequences of Desulfosporosinus orientis DSM765T, Desulfosporosinus youngiae DSM17734T, Desulfosporosinus meridiei DSM13257T, and Desulfosporosinus acidiphilus DSM22704T.</title>
        <authorList>
            <person name="Pester M."/>
            <person name="Brambilla E."/>
            <person name="Alazard D."/>
            <person name="Rattei T."/>
            <person name="Weinmaier T."/>
            <person name="Han J."/>
            <person name="Lucas S."/>
            <person name="Lapidus A."/>
            <person name="Cheng J.F."/>
            <person name="Goodwin L."/>
            <person name="Pitluck S."/>
            <person name="Peters L."/>
            <person name="Ovchinnikova G."/>
            <person name="Teshima H."/>
            <person name="Detter J.C."/>
            <person name="Han C.S."/>
            <person name="Tapia R."/>
            <person name="Land M.L."/>
            <person name="Hauser L."/>
            <person name="Kyrpides N.C."/>
            <person name="Ivanova N.N."/>
            <person name="Pagani I."/>
            <person name="Huntmann M."/>
            <person name="Wei C.L."/>
            <person name="Davenport K.W."/>
            <person name="Daligault H."/>
            <person name="Chain P.S."/>
            <person name="Chen A."/>
            <person name="Mavromatis K."/>
            <person name="Markowitz V."/>
            <person name="Szeto E."/>
            <person name="Mikhailova N."/>
            <person name="Pati A."/>
            <person name="Wagner M."/>
            <person name="Woyke T."/>
            <person name="Ollivier B."/>
            <person name="Klenk H.P."/>
            <person name="Spring S."/>
            <person name="Loy A."/>
        </authorList>
    </citation>
    <scope>NUCLEOTIDE SEQUENCE [LARGE SCALE GENOMIC DNA]</scope>
    <source>
        <strain evidence="7">ATCC 19365 / DSM 765 / NCIMB 8382 / VKM B-1628</strain>
    </source>
</reference>
<dbReference type="InterPro" id="IPR006495">
    <property type="entry name" value="CitD"/>
</dbReference>
<comment type="function">
    <text evidence="4">Covalent carrier of the coenzyme of citrate lyase.</text>
</comment>
<comment type="similarity">
    <text evidence="4">Belongs to the CitD family.</text>
</comment>
<proteinExistence type="inferred from homology"/>
<gene>
    <name evidence="4" type="primary">citD</name>
    <name evidence="6" type="ordered locus">Desor_4466</name>
</gene>
<dbReference type="InterPro" id="IPR023439">
    <property type="entry name" value="Mal_deCO2ase/Cit_lyase_ACP"/>
</dbReference>
<dbReference type="RefSeq" id="WP_014186685.1">
    <property type="nucleotide sequence ID" value="NC_016584.1"/>
</dbReference>
<dbReference type="AlphaFoldDB" id="G7W721"/>
<name>G7W721_DESOD</name>
<accession>G7W721</accession>
<evidence type="ECO:0000256" key="1">
    <source>
        <dbReference type="ARBA" id="ARBA00004496"/>
    </source>
</evidence>
<dbReference type="HAMAP" id="MF_00805">
    <property type="entry name" value="CitD"/>
    <property type="match status" value="1"/>
</dbReference>
<dbReference type="PIRSF" id="PIRSF002736">
    <property type="entry name" value="Citrt_lyas_gamma"/>
    <property type="match status" value="1"/>
</dbReference>
<evidence type="ECO:0000256" key="2">
    <source>
        <dbReference type="ARBA" id="ARBA00022490"/>
    </source>
</evidence>
<dbReference type="KEGG" id="dor:Desor_4466"/>
<dbReference type="Proteomes" id="UP000006346">
    <property type="component" value="Chromosome"/>
</dbReference>
<evidence type="ECO:0000256" key="3">
    <source>
        <dbReference type="ARBA" id="ARBA00022553"/>
    </source>
</evidence>
<comment type="subunit">
    <text evidence="4">Oligomer with a subunit composition of (alpha,beta,gamma)6.</text>
</comment>
<feature type="modified residue" description="O-(phosphoribosyl dephospho-coenzyme A)serine" evidence="4 5">
    <location>
        <position position="14"/>
    </location>
</feature>
<protein>
    <recommendedName>
        <fullName evidence="4">Citrate lyase acyl carrier protein</fullName>
    </recommendedName>
    <alternativeName>
        <fullName evidence="4">Citrate lyase gamma chain</fullName>
    </alternativeName>
</protein>
<dbReference type="NCBIfam" id="TIGR01608">
    <property type="entry name" value="citD"/>
    <property type="match status" value="1"/>
</dbReference>
<keyword evidence="7" id="KW-1185">Reference proteome</keyword>
<keyword evidence="2 4" id="KW-0963">Cytoplasm</keyword>
<dbReference type="GO" id="GO:0016829">
    <property type="term" value="F:lyase activity"/>
    <property type="evidence" value="ECO:0007669"/>
    <property type="project" value="UniProtKB-KW"/>
</dbReference>
<evidence type="ECO:0000313" key="6">
    <source>
        <dbReference type="EMBL" id="AET69878.1"/>
    </source>
</evidence>
<keyword evidence="3 4" id="KW-0597">Phosphoprotein</keyword>
<dbReference type="NCBIfam" id="NF009726">
    <property type="entry name" value="PRK13253.1"/>
    <property type="match status" value="1"/>
</dbReference>
<dbReference type="eggNOG" id="COG3052">
    <property type="taxonomic scope" value="Bacteria"/>
</dbReference>
<dbReference type="EMBL" id="CP003108">
    <property type="protein sequence ID" value="AET69878.1"/>
    <property type="molecule type" value="Genomic_DNA"/>
</dbReference>
<evidence type="ECO:0000313" key="7">
    <source>
        <dbReference type="Proteomes" id="UP000006346"/>
    </source>
</evidence>
<organism evidence="6 7">
    <name type="scientific">Desulfosporosinus orientis (strain ATCC 19365 / DSM 765 / NCIMB 8382 / VKM B-1628 / Singapore I)</name>
    <name type="common">Desulfotomaculum orientis</name>
    <dbReference type="NCBI Taxonomy" id="768706"/>
    <lineage>
        <taxon>Bacteria</taxon>
        <taxon>Bacillati</taxon>
        <taxon>Bacillota</taxon>
        <taxon>Clostridia</taxon>
        <taxon>Eubacteriales</taxon>
        <taxon>Desulfitobacteriaceae</taxon>
        <taxon>Desulfosporosinus</taxon>
    </lineage>
</organism>
<dbReference type="STRING" id="768706.Desor_4466"/>
<evidence type="ECO:0000256" key="5">
    <source>
        <dbReference type="PIRSR" id="PIRSR002736-50"/>
    </source>
</evidence>
<dbReference type="OrthoDB" id="1120942at2"/>